<evidence type="ECO:0000313" key="10">
    <source>
        <dbReference type="Proteomes" id="UP000243197"/>
    </source>
</evidence>
<feature type="binding site" evidence="5">
    <location>
        <position position="128"/>
    </location>
    <ligand>
        <name>ATP</name>
        <dbReference type="ChEBI" id="CHEBI:30616"/>
    </ligand>
</feature>
<dbReference type="NCBIfam" id="NF001381">
    <property type="entry name" value="PRK00279.1-3"/>
    <property type="match status" value="1"/>
</dbReference>
<dbReference type="Proteomes" id="UP000243197">
    <property type="component" value="Chromosome"/>
</dbReference>
<dbReference type="GO" id="GO:0004017">
    <property type="term" value="F:AMP kinase activity"/>
    <property type="evidence" value="ECO:0007669"/>
    <property type="project" value="UniProtKB-UniRule"/>
</dbReference>
<keyword evidence="5" id="KW-0963">Cytoplasm</keyword>
<evidence type="ECO:0000256" key="7">
    <source>
        <dbReference type="RuleBase" id="RU003331"/>
    </source>
</evidence>
<comment type="function">
    <text evidence="5">Catalyzes the reversible transfer of the terminal phosphate group between ATP and AMP. Plays an important role in cellular energy homeostasis and in adenine nucleotide metabolism.</text>
</comment>
<dbReference type="Gene3D" id="3.40.50.300">
    <property type="entry name" value="P-loop containing nucleotide triphosphate hydrolases"/>
    <property type="match status" value="1"/>
</dbReference>
<dbReference type="GO" id="GO:0044209">
    <property type="term" value="P:AMP salvage"/>
    <property type="evidence" value="ECO:0007669"/>
    <property type="project" value="UniProtKB-UniRule"/>
</dbReference>
<dbReference type="EC" id="2.7.4.3" evidence="5 7"/>
<dbReference type="RefSeq" id="WP_096686327.1">
    <property type="nucleotide sequence ID" value="NZ_AP014564.1"/>
</dbReference>
<dbReference type="OrthoDB" id="9805030at2"/>
<proteinExistence type="inferred from homology"/>
<keyword evidence="1 5" id="KW-0808">Transferase</keyword>
<evidence type="ECO:0000313" key="8">
    <source>
        <dbReference type="EMBL" id="BAU88533.1"/>
    </source>
</evidence>
<comment type="caution">
    <text evidence="5">Lacks conserved residue(s) required for the propagation of feature annotation.</text>
</comment>
<feature type="binding site" evidence="5">
    <location>
        <begin position="58"/>
        <end position="60"/>
    </location>
    <ligand>
        <name>AMP</name>
        <dbReference type="ChEBI" id="CHEBI:456215"/>
    </ligand>
</feature>
<comment type="domain">
    <text evidence="5">Consists of three domains, a large central CORE domain and two small peripheral domains, NMPbind and LID, which undergo movements during catalysis. The LID domain closes over the site of phosphoryl transfer upon ATP binding. Assembling and dissambling the active center during each catalytic cycle provides an effective means to prevent ATP hydrolysis.</text>
</comment>
<comment type="similarity">
    <text evidence="5 6">Belongs to the adenylate kinase family.</text>
</comment>
<evidence type="ECO:0000256" key="5">
    <source>
        <dbReference type="HAMAP-Rule" id="MF_00235"/>
    </source>
</evidence>
<evidence type="ECO:0000313" key="9">
    <source>
        <dbReference type="EMBL" id="BAV94943.1"/>
    </source>
</evidence>
<dbReference type="CDD" id="cd01428">
    <property type="entry name" value="ADK"/>
    <property type="match status" value="1"/>
</dbReference>
<protein>
    <recommendedName>
        <fullName evidence="5 7">Adenylate kinase</fullName>
        <shortName evidence="5">AK</shortName>
        <ecNumber evidence="5 7">2.7.4.3</ecNumber>
    </recommendedName>
    <alternativeName>
        <fullName evidence="5">ATP-AMP transphosphorylase</fullName>
    </alternativeName>
    <alternativeName>
        <fullName evidence="5">ATP:AMP phosphotransferase</fullName>
    </alternativeName>
    <alternativeName>
        <fullName evidence="5">Adenylate monophosphate kinase</fullName>
    </alternativeName>
</protein>
<feature type="binding site" evidence="5">
    <location>
        <position position="134"/>
    </location>
    <ligand>
        <name>AMP</name>
        <dbReference type="ChEBI" id="CHEBI:456215"/>
    </ligand>
</feature>
<dbReference type="Pfam" id="PF00406">
    <property type="entry name" value="ADK"/>
    <property type="match status" value="1"/>
</dbReference>
<comment type="pathway">
    <text evidence="5">Purine metabolism; AMP biosynthesis via salvage pathway; AMP from ADP: step 1/1.</text>
</comment>
<feature type="binding site" evidence="5">
    <location>
        <begin position="11"/>
        <end position="16"/>
    </location>
    <ligand>
        <name>ATP</name>
        <dbReference type="ChEBI" id="CHEBI:30616"/>
    </ligand>
</feature>
<feature type="binding site" evidence="5">
    <location>
        <begin position="86"/>
        <end position="89"/>
    </location>
    <ligand>
        <name>AMP</name>
        <dbReference type="ChEBI" id="CHEBI:456215"/>
    </ligand>
</feature>
<dbReference type="GO" id="GO:0005737">
    <property type="term" value="C:cytoplasm"/>
    <property type="evidence" value="ECO:0007669"/>
    <property type="project" value="UniProtKB-SubCell"/>
</dbReference>
<organism evidence="8">
    <name type="scientific">Ichthyobacterium seriolicida</name>
    <dbReference type="NCBI Taxonomy" id="242600"/>
    <lineage>
        <taxon>Bacteria</taxon>
        <taxon>Pseudomonadati</taxon>
        <taxon>Bacteroidota</taxon>
        <taxon>Flavobacteriia</taxon>
        <taxon>Flavobacteriales</taxon>
        <taxon>Ichthyobacteriaceae</taxon>
        <taxon>Ichthyobacterium</taxon>
    </lineage>
</organism>
<feature type="binding site" evidence="5">
    <location>
        <position position="145"/>
    </location>
    <ligand>
        <name>AMP</name>
        <dbReference type="ChEBI" id="CHEBI:456215"/>
    </ligand>
</feature>
<dbReference type="KEGG" id="ise:JBKA6_0930"/>
<keyword evidence="5 7" id="KW-0067">ATP-binding</keyword>
<feature type="region of interest" description="NMP" evidence="5">
    <location>
        <begin position="31"/>
        <end position="60"/>
    </location>
</feature>
<comment type="catalytic activity">
    <reaction evidence="5 7">
        <text>AMP + ATP = 2 ADP</text>
        <dbReference type="Rhea" id="RHEA:12973"/>
        <dbReference type="ChEBI" id="CHEBI:30616"/>
        <dbReference type="ChEBI" id="CHEBI:456215"/>
        <dbReference type="ChEBI" id="CHEBI:456216"/>
        <dbReference type="EC" id="2.7.4.3"/>
    </reaction>
</comment>
<dbReference type="NCBIfam" id="NF011100">
    <property type="entry name" value="PRK14527.1"/>
    <property type="match status" value="1"/>
</dbReference>
<dbReference type="AlphaFoldDB" id="A0A169Q425"/>
<dbReference type="SUPFAM" id="SSF52540">
    <property type="entry name" value="P-loop containing nucleoside triphosphate hydrolases"/>
    <property type="match status" value="1"/>
</dbReference>
<feature type="binding site" evidence="5">
    <location>
        <position position="173"/>
    </location>
    <ligand>
        <name>ATP</name>
        <dbReference type="ChEBI" id="CHEBI:30616"/>
    </ligand>
</feature>
<feature type="binding site" evidence="5">
    <location>
        <position position="93"/>
    </location>
    <ligand>
        <name>AMP</name>
        <dbReference type="ChEBI" id="CHEBI:456215"/>
    </ligand>
</feature>
<dbReference type="PRINTS" id="PR00094">
    <property type="entry name" value="ADENYLTKNASE"/>
</dbReference>
<accession>A0A169Q425</accession>
<evidence type="ECO:0000256" key="1">
    <source>
        <dbReference type="ARBA" id="ARBA00022679"/>
    </source>
</evidence>
<dbReference type="PANTHER" id="PTHR23359">
    <property type="entry name" value="NUCLEOTIDE KINASE"/>
    <property type="match status" value="1"/>
</dbReference>
<evidence type="ECO:0000256" key="2">
    <source>
        <dbReference type="ARBA" id="ARBA00022727"/>
    </source>
</evidence>
<dbReference type="InterPro" id="IPR033690">
    <property type="entry name" value="Adenylat_kinase_CS"/>
</dbReference>
<comment type="subunit">
    <text evidence="5 7">Monomer.</text>
</comment>
<dbReference type="InterPro" id="IPR027417">
    <property type="entry name" value="P-loop_NTPase"/>
</dbReference>
<keyword evidence="2 5" id="KW-0545">Nucleotide biosynthesis</keyword>
<feature type="binding site" evidence="5">
    <location>
        <position position="37"/>
    </location>
    <ligand>
        <name>AMP</name>
        <dbReference type="ChEBI" id="CHEBI:456215"/>
    </ligand>
</feature>
<name>A0A169Q425_9FLAO</name>
<evidence type="ECO:0000256" key="3">
    <source>
        <dbReference type="ARBA" id="ARBA00022741"/>
    </source>
</evidence>
<dbReference type="GO" id="GO:0005524">
    <property type="term" value="F:ATP binding"/>
    <property type="evidence" value="ECO:0007669"/>
    <property type="project" value="UniProtKB-UniRule"/>
</dbReference>
<evidence type="ECO:0000256" key="4">
    <source>
        <dbReference type="ARBA" id="ARBA00022777"/>
    </source>
</evidence>
<comment type="subcellular location">
    <subcellularLocation>
        <location evidence="5 7">Cytoplasm</location>
    </subcellularLocation>
</comment>
<sequence>MLNIILLGAPGSGKGTQSQEIINLYDLCHISTGNMFRENIKEQTELGVLAKSYLDRGELVPDDITISMLEKEVKSNLNSKGFIFDGFPRTKQQAISLDSFMSKNSMSINYAISLDVSDDILKERLLRRGKDSNRSDDNPDIIDSRIADYHKKNSILKEYYNSQKKYISISGIGSISDIFAEICCSIEGTK</sequence>
<keyword evidence="3 5" id="KW-0547">Nucleotide-binding</keyword>
<keyword evidence="10" id="KW-1185">Reference proteome</keyword>
<dbReference type="PROSITE" id="PS00113">
    <property type="entry name" value="ADENYLATE_KINASE"/>
    <property type="match status" value="1"/>
</dbReference>
<feature type="binding site" evidence="5">
    <location>
        <position position="32"/>
    </location>
    <ligand>
        <name>AMP</name>
        <dbReference type="ChEBI" id="CHEBI:456215"/>
    </ligand>
</feature>
<dbReference type="HAMAP" id="MF_00235">
    <property type="entry name" value="Adenylate_kinase_Adk"/>
    <property type="match status" value="1"/>
</dbReference>
<dbReference type="UniPathway" id="UPA00588">
    <property type="reaction ID" value="UER00649"/>
</dbReference>
<reference evidence="9 10" key="1">
    <citation type="submission" date="2014-03" db="EMBL/GenBank/DDBJ databases">
        <title>complete genome sequence of Flavobacteriaceae bacterium JBKA-6.</title>
        <authorList>
            <person name="Takano T."/>
            <person name="Nakamura Y."/>
            <person name="Takuma S."/>
            <person name="Yasuike M."/>
            <person name="Matsuyama T."/>
            <person name="Sakai T."/>
            <person name="Fujiwara A."/>
            <person name="Kimoto K."/>
            <person name="Fukuda Y."/>
            <person name="Kondo H."/>
            <person name="Hirono I."/>
            <person name="Nakayasu C."/>
        </authorList>
    </citation>
    <scope>NUCLEOTIDE SEQUENCE [LARGE SCALE GENOMIC DNA]</scope>
    <source>
        <strain evidence="9 10">JBKA-6</strain>
    </source>
</reference>
<dbReference type="EMBL" id="AP014564">
    <property type="protein sequence ID" value="BAV94943.1"/>
    <property type="molecule type" value="Genomic_DNA"/>
</dbReference>
<keyword evidence="4 5" id="KW-0418">Kinase</keyword>
<evidence type="ECO:0000256" key="6">
    <source>
        <dbReference type="RuleBase" id="RU003330"/>
    </source>
</evidence>
<gene>
    <name evidence="5 8" type="primary">adk</name>
    <name evidence="9" type="ORF">JBKA6_0930</name>
</gene>
<dbReference type="InterPro" id="IPR000850">
    <property type="entry name" value="Adenylat/UMP-CMP_kin"/>
</dbReference>
<reference evidence="8" key="2">
    <citation type="submission" date="2016-03" db="EMBL/GenBank/DDBJ databases">
        <title>Clonal structure in Ichthyobacterium seriolicida, the causative agent of bacterial hemolytic jaundice.</title>
        <authorList>
            <person name="Matsuyama T."/>
        </authorList>
    </citation>
    <scope>NUCLEOTIDE SEQUENCE</scope>
    <source>
        <strain evidence="8">JBKA-6</strain>
    </source>
</reference>
<dbReference type="EMBL" id="LC140751">
    <property type="protein sequence ID" value="BAU88533.1"/>
    <property type="molecule type" value="Genomic_DNA"/>
</dbReference>